<dbReference type="PANTHER" id="PTHR47473">
    <property type="entry name" value="BTA1P"/>
    <property type="match status" value="1"/>
</dbReference>
<dbReference type="Gene3D" id="3.40.50.150">
    <property type="entry name" value="Vaccinia Virus protein VP39"/>
    <property type="match status" value="1"/>
</dbReference>
<protein>
    <recommendedName>
        <fullName evidence="2">Methyltransferase domain-containing protein</fullName>
    </recommendedName>
</protein>
<proteinExistence type="predicted"/>
<reference evidence="3 4" key="2">
    <citation type="journal article" date="2018" name="Plant J.">
        <title>The Physcomitrella patens chromosome-scale assembly reveals moss genome structure and evolution.</title>
        <authorList>
            <person name="Lang D."/>
            <person name="Ullrich K.K."/>
            <person name="Murat F."/>
            <person name="Fuchs J."/>
            <person name="Jenkins J."/>
            <person name="Haas F.B."/>
            <person name="Piednoel M."/>
            <person name="Gundlach H."/>
            <person name="Van Bel M."/>
            <person name="Meyberg R."/>
            <person name="Vives C."/>
            <person name="Morata J."/>
            <person name="Symeonidi A."/>
            <person name="Hiss M."/>
            <person name="Muchero W."/>
            <person name="Kamisugi Y."/>
            <person name="Saleh O."/>
            <person name="Blanc G."/>
            <person name="Decker E.L."/>
            <person name="van Gessel N."/>
            <person name="Grimwood J."/>
            <person name="Hayes R.D."/>
            <person name="Graham S.W."/>
            <person name="Gunter L.E."/>
            <person name="McDaniel S.F."/>
            <person name="Hoernstein S.N.W."/>
            <person name="Larsson A."/>
            <person name="Li F.W."/>
            <person name="Perroud P.F."/>
            <person name="Phillips J."/>
            <person name="Ranjan P."/>
            <person name="Rokshar D.S."/>
            <person name="Rothfels C.J."/>
            <person name="Schneider L."/>
            <person name="Shu S."/>
            <person name="Stevenson D.W."/>
            <person name="Thummler F."/>
            <person name="Tillich M."/>
            <person name="Villarreal Aguilar J.C."/>
            <person name="Widiez T."/>
            <person name="Wong G.K."/>
            <person name="Wymore A."/>
            <person name="Zhang Y."/>
            <person name="Zimmer A.D."/>
            <person name="Quatrano R.S."/>
            <person name="Mayer K.F.X."/>
            <person name="Goodstein D."/>
            <person name="Casacuberta J.M."/>
            <person name="Vandepoele K."/>
            <person name="Reski R."/>
            <person name="Cuming A.C."/>
            <person name="Tuskan G.A."/>
            <person name="Maumus F."/>
            <person name="Salse J."/>
            <person name="Schmutz J."/>
            <person name="Rensing S.A."/>
        </authorList>
    </citation>
    <scope>NUCLEOTIDE SEQUENCE [LARGE SCALE GENOMIC DNA]</scope>
    <source>
        <strain evidence="3 4">cv. Gransden 2004</strain>
    </source>
</reference>
<evidence type="ECO:0000313" key="4">
    <source>
        <dbReference type="Proteomes" id="UP000006727"/>
    </source>
</evidence>
<gene>
    <name evidence="3" type="primary">LOC112288402</name>
</gene>
<feature type="chain" id="PRO_5029870742" description="Methyltransferase domain-containing protein" evidence="1">
    <location>
        <begin position="17"/>
        <end position="276"/>
    </location>
</feature>
<reference evidence="3 4" key="1">
    <citation type="journal article" date="2008" name="Science">
        <title>The Physcomitrella genome reveals evolutionary insights into the conquest of land by plants.</title>
        <authorList>
            <person name="Rensing S."/>
            <person name="Lang D."/>
            <person name="Zimmer A."/>
            <person name="Terry A."/>
            <person name="Salamov A."/>
            <person name="Shapiro H."/>
            <person name="Nishiyama T."/>
            <person name="Perroud P.-F."/>
            <person name="Lindquist E."/>
            <person name="Kamisugi Y."/>
            <person name="Tanahashi T."/>
            <person name="Sakakibara K."/>
            <person name="Fujita T."/>
            <person name="Oishi K."/>
            <person name="Shin-I T."/>
            <person name="Kuroki Y."/>
            <person name="Toyoda A."/>
            <person name="Suzuki Y."/>
            <person name="Hashimoto A."/>
            <person name="Yamaguchi K."/>
            <person name="Sugano A."/>
            <person name="Kohara Y."/>
            <person name="Fujiyama A."/>
            <person name="Anterola A."/>
            <person name="Aoki S."/>
            <person name="Ashton N."/>
            <person name="Barbazuk W.B."/>
            <person name="Barker E."/>
            <person name="Bennetzen J."/>
            <person name="Bezanilla M."/>
            <person name="Blankenship R."/>
            <person name="Cho S.H."/>
            <person name="Dutcher S."/>
            <person name="Estelle M."/>
            <person name="Fawcett J.A."/>
            <person name="Gundlach H."/>
            <person name="Hanada K."/>
            <person name="Heyl A."/>
            <person name="Hicks K.A."/>
            <person name="Hugh J."/>
            <person name="Lohr M."/>
            <person name="Mayer K."/>
            <person name="Melkozernov A."/>
            <person name="Murata T."/>
            <person name="Nelson D."/>
            <person name="Pils B."/>
            <person name="Prigge M."/>
            <person name="Reiss B."/>
            <person name="Renner T."/>
            <person name="Rombauts S."/>
            <person name="Rushton P."/>
            <person name="Sanderfoot A."/>
            <person name="Schween G."/>
            <person name="Shiu S.-H."/>
            <person name="Stueber K."/>
            <person name="Theodoulou F.L."/>
            <person name="Tu H."/>
            <person name="Van de Peer Y."/>
            <person name="Verrier P.J."/>
            <person name="Waters E."/>
            <person name="Wood A."/>
            <person name="Yang L."/>
            <person name="Cove D."/>
            <person name="Cuming A."/>
            <person name="Hasebe M."/>
            <person name="Lucas S."/>
            <person name="Mishler D.B."/>
            <person name="Reski R."/>
            <person name="Grigoriev I."/>
            <person name="Quatrano R.S."/>
            <person name="Boore J.L."/>
        </authorList>
    </citation>
    <scope>NUCLEOTIDE SEQUENCE [LARGE SCALE GENOMIC DNA]</scope>
    <source>
        <strain evidence="3 4">cv. Gransden 2004</strain>
    </source>
</reference>
<keyword evidence="4" id="KW-1185">Reference proteome</keyword>
<reference evidence="3" key="3">
    <citation type="submission" date="2020-12" db="UniProtKB">
        <authorList>
            <consortium name="EnsemblPlants"/>
        </authorList>
    </citation>
    <scope>IDENTIFICATION</scope>
</reference>
<feature type="signal peptide" evidence="1">
    <location>
        <begin position="1"/>
        <end position="16"/>
    </location>
</feature>
<keyword evidence="1" id="KW-0732">Signal</keyword>
<dbReference type="InterPro" id="IPR041698">
    <property type="entry name" value="Methyltransf_25"/>
</dbReference>
<dbReference type="CDD" id="cd02440">
    <property type="entry name" value="AdoMet_MTases"/>
    <property type="match status" value="1"/>
</dbReference>
<evidence type="ECO:0000256" key="1">
    <source>
        <dbReference type="SAM" id="SignalP"/>
    </source>
</evidence>
<dbReference type="Pfam" id="PF13649">
    <property type="entry name" value="Methyltransf_25"/>
    <property type="match status" value="1"/>
</dbReference>
<dbReference type="AlphaFoldDB" id="A0A7I4ACL2"/>
<dbReference type="SUPFAM" id="SSF53335">
    <property type="entry name" value="S-adenosyl-L-methionine-dependent methyltransferases"/>
    <property type="match status" value="1"/>
</dbReference>
<dbReference type="Proteomes" id="UP000006727">
    <property type="component" value="Chromosome 11"/>
</dbReference>
<dbReference type="InterPro" id="IPR029063">
    <property type="entry name" value="SAM-dependent_MTases_sf"/>
</dbReference>
<dbReference type="EMBL" id="ABEU02000011">
    <property type="status" value="NOT_ANNOTATED_CDS"/>
    <property type="molecule type" value="Genomic_DNA"/>
</dbReference>
<organism evidence="3 4">
    <name type="scientific">Physcomitrium patens</name>
    <name type="common">Spreading-leaved earth moss</name>
    <name type="synonym">Physcomitrella patens</name>
    <dbReference type="NCBI Taxonomy" id="3218"/>
    <lineage>
        <taxon>Eukaryota</taxon>
        <taxon>Viridiplantae</taxon>
        <taxon>Streptophyta</taxon>
        <taxon>Embryophyta</taxon>
        <taxon>Bryophyta</taxon>
        <taxon>Bryophytina</taxon>
        <taxon>Bryopsida</taxon>
        <taxon>Funariidae</taxon>
        <taxon>Funariales</taxon>
        <taxon>Funariaceae</taxon>
        <taxon>Physcomitrium</taxon>
    </lineage>
</organism>
<dbReference type="Gramene" id="Pp3c11_3950V3.6">
    <property type="protein sequence ID" value="Pp3c11_3950V3.6"/>
    <property type="gene ID" value="Pp3c11_3950"/>
</dbReference>
<evidence type="ECO:0000259" key="2">
    <source>
        <dbReference type="Pfam" id="PF13649"/>
    </source>
</evidence>
<dbReference type="InParanoid" id="A0A7I4ACL2"/>
<name>A0A7I4ACL2_PHYPA</name>
<feature type="domain" description="Methyltransferase" evidence="2">
    <location>
        <begin position="91"/>
        <end position="186"/>
    </location>
</feature>
<dbReference type="EnsemblPlants" id="Pp3c11_3950V3.6">
    <property type="protein sequence ID" value="Pp3c11_3950V3.6"/>
    <property type="gene ID" value="Pp3c11_3950"/>
</dbReference>
<dbReference type="PANTHER" id="PTHR47473:SF1">
    <property type="entry name" value="METHYLTRANSFERASE DOMAIN-CONTAINING PROTEIN"/>
    <property type="match status" value="1"/>
</dbReference>
<evidence type="ECO:0000313" key="3">
    <source>
        <dbReference type="EnsemblPlants" id="Pp3c11_3950V3.6"/>
    </source>
</evidence>
<sequence>MSMCLCVMGFFYLAEMELVRNLCNDVQVLKSIWFGKITGSSHKERLESFYGPQAHVYDHFRARFLHGRIGMLRACAREMHKLQGRKDLVWVDLGGGTGQNVETMASICDLSLFKKVYVVDICGPLCDVAREKVAKYGWTNVEVVEADVCDYEPEASPATLVTFSYSLSMIPPFLNALDKASRYLDPAVGILGVSDFFTSLKHDKTERQHGYLTRWFWRSIFDLDNIDLGPERRQYMDYKFETVYEENHLGYIPYVPILQVPYYIWLGVANGLQYVR</sequence>
<accession>A0A7I4ACL2</accession>